<comment type="caution">
    <text evidence="2">The sequence shown here is derived from an EMBL/GenBank/DDBJ whole genome shotgun (WGS) entry which is preliminary data.</text>
</comment>
<organism evidence="2 3">
    <name type="scientific">Hemibagrus guttatus</name>
    <dbReference type="NCBI Taxonomy" id="175788"/>
    <lineage>
        <taxon>Eukaryota</taxon>
        <taxon>Metazoa</taxon>
        <taxon>Chordata</taxon>
        <taxon>Craniata</taxon>
        <taxon>Vertebrata</taxon>
        <taxon>Euteleostomi</taxon>
        <taxon>Actinopterygii</taxon>
        <taxon>Neopterygii</taxon>
        <taxon>Teleostei</taxon>
        <taxon>Ostariophysi</taxon>
        <taxon>Siluriformes</taxon>
        <taxon>Bagridae</taxon>
        <taxon>Hemibagrus</taxon>
    </lineage>
</organism>
<name>A0AAE0QDL4_9TELE</name>
<feature type="region of interest" description="Disordered" evidence="1">
    <location>
        <begin position="30"/>
        <end position="50"/>
    </location>
</feature>
<proteinExistence type="predicted"/>
<dbReference type="EMBL" id="JAUCMX010000017">
    <property type="protein sequence ID" value="KAK3518493.1"/>
    <property type="molecule type" value="Genomic_DNA"/>
</dbReference>
<keyword evidence="3" id="KW-1185">Reference proteome</keyword>
<evidence type="ECO:0000313" key="3">
    <source>
        <dbReference type="Proteomes" id="UP001274896"/>
    </source>
</evidence>
<dbReference type="Proteomes" id="UP001274896">
    <property type="component" value="Unassembled WGS sequence"/>
</dbReference>
<evidence type="ECO:0000256" key="1">
    <source>
        <dbReference type="SAM" id="MobiDB-lite"/>
    </source>
</evidence>
<dbReference type="AlphaFoldDB" id="A0AAE0QDL4"/>
<evidence type="ECO:0000313" key="2">
    <source>
        <dbReference type="EMBL" id="KAK3518493.1"/>
    </source>
</evidence>
<sequence length="99" mass="11200">MTLGTLFGGGHFPFYRTLWKYGSDILPTRDTTPLRGPVEDTTRQPGWKMLPPPARPLKLHQVGWGSSVHSHFQISPETFNRVKVWALAGPLKDIHRVVL</sequence>
<reference evidence="2" key="1">
    <citation type="submission" date="2023-06" db="EMBL/GenBank/DDBJ databases">
        <title>Male Hemibagrus guttatus genome.</title>
        <authorList>
            <person name="Bian C."/>
        </authorList>
    </citation>
    <scope>NUCLEOTIDE SEQUENCE</scope>
    <source>
        <strain evidence="2">Male_cb2023</strain>
        <tissue evidence="2">Muscle</tissue>
    </source>
</reference>
<gene>
    <name evidence="2" type="ORF">QTP70_001488</name>
</gene>
<protein>
    <submittedName>
        <fullName evidence="2">Uncharacterized protein</fullName>
    </submittedName>
</protein>
<accession>A0AAE0QDL4</accession>